<reference evidence="1" key="1">
    <citation type="submission" date="2021-05" db="EMBL/GenBank/DDBJ databases">
        <title>Comparative genomics of three Colletotrichum scovillei strains and genetic complementation revealed genes involved fungal growth and virulence on chili pepper.</title>
        <authorList>
            <person name="Hsieh D.-K."/>
            <person name="Chuang S.-C."/>
            <person name="Chen C.-Y."/>
            <person name="Chao Y.-T."/>
            <person name="Lu M.-Y.J."/>
            <person name="Lee M.-H."/>
            <person name="Shih M.-C."/>
        </authorList>
    </citation>
    <scope>NUCLEOTIDE SEQUENCE</scope>
    <source>
        <strain evidence="1">Coll-153</strain>
    </source>
</reference>
<feature type="non-terminal residue" evidence="1">
    <location>
        <position position="247"/>
    </location>
</feature>
<proteinExistence type="predicted"/>
<dbReference type="Proteomes" id="UP000699042">
    <property type="component" value="Unassembled WGS sequence"/>
</dbReference>
<protein>
    <submittedName>
        <fullName evidence="1">Glutaredoxin domain-containing protein</fullName>
    </submittedName>
</protein>
<dbReference type="SUPFAM" id="SSF52833">
    <property type="entry name" value="Thioredoxin-like"/>
    <property type="match status" value="1"/>
</dbReference>
<dbReference type="InterPro" id="IPR036249">
    <property type="entry name" value="Thioredoxin-like_sf"/>
</dbReference>
<keyword evidence="2" id="KW-1185">Reference proteome</keyword>
<dbReference type="Gene3D" id="3.40.30.10">
    <property type="entry name" value="Glutaredoxin"/>
    <property type="match status" value="1"/>
</dbReference>
<organism evidence="1 2">
    <name type="scientific">Colletotrichum scovillei</name>
    <dbReference type="NCBI Taxonomy" id="1209932"/>
    <lineage>
        <taxon>Eukaryota</taxon>
        <taxon>Fungi</taxon>
        <taxon>Dikarya</taxon>
        <taxon>Ascomycota</taxon>
        <taxon>Pezizomycotina</taxon>
        <taxon>Sordariomycetes</taxon>
        <taxon>Hypocreomycetidae</taxon>
        <taxon>Glomerellales</taxon>
        <taxon>Glomerellaceae</taxon>
        <taxon>Colletotrichum</taxon>
        <taxon>Colletotrichum acutatum species complex</taxon>
    </lineage>
</organism>
<evidence type="ECO:0000313" key="2">
    <source>
        <dbReference type="Proteomes" id="UP000699042"/>
    </source>
</evidence>
<dbReference type="InterPro" id="IPR008554">
    <property type="entry name" value="Glutaredoxin-like"/>
</dbReference>
<comment type="caution">
    <text evidence="1">The sequence shown here is derived from an EMBL/GenBank/DDBJ whole genome shotgun (WGS) entry which is preliminary data.</text>
</comment>
<dbReference type="Pfam" id="PF05768">
    <property type="entry name" value="Glrx-like"/>
    <property type="match status" value="1"/>
</dbReference>
<sequence>VTPGLVLAGSELQLGRGGSSVGNFKLTTQKRPDIFSPHFCLFWPISSSSQDGLGRATIWLFSWRIQPFNQSDYFETIINGRFSPHLRNWQTLAGHITSSHFESHRHISNTTTDSASGLLLSPVQVYAVSTHYAIVNMFAPTRRLFQKVQPCRITLFSRDECGLCVRAKSALSNVWDRRPFAYTEVVITKPENKKWRDLYDFDVPVIHISKAEAPEEDVKLVGKAVKLMHRFDPDQIEAKMDQVEGGK</sequence>
<dbReference type="EMBL" id="JAESDN010000005">
    <property type="protein sequence ID" value="KAG7050326.1"/>
    <property type="molecule type" value="Genomic_DNA"/>
</dbReference>
<gene>
    <name evidence="1" type="ORF">JMJ77_013078</name>
</gene>
<dbReference type="PANTHER" id="PTHR33558">
    <property type="entry name" value="GLUTAREDOXIN-LIKE PROTEIN C5ORF63 HOMOLOG"/>
    <property type="match status" value="1"/>
</dbReference>
<name>A0A9P7R508_9PEZI</name>
<dbReference type="PANTHER" id="PTHR33558:SF1">
    <property type="entry name" value="GLUTAREDOXIN-LIKE PROTEIN C5ORF63 HOMOLOG"/>
    <property type="match status" value="1"/>
</dbReference>
<evidence type="ECO:0000313" key="1">
    <source>
        <dbReference type="EMBL" id="KAG7050326.1"/>
    </source>
</evidence>
<dbReference type="AlphaFoldDB" id="A0A9P7R508"/>
<accession>A0A9P7R508</accession>
<dbReference type="InterPro" id="IPR052565">
    <property type="entry name" value="Glutaredoxin-like_YDR286C"/>
</dbReference>